<evidence type="ECO:0000259" key="1">
    <source>
        <dbReference type="Pfam" id="PF01368"/>
    </source>
</evidence>
<proteinExistence type="predicted"/>
<organism evidence="3 4">
    <name type="scientific">Xanthomarina spongicola</name>
    <dbReference type="NCBI Taxonomy" id="570520"/>
    <lineage>
        <taxon>Bacteria</taxon>
        <taxon>Pseudomonadati</taxon>
        <taxon>Bacteroidota</taxon>
        <taxon>Flavobacteriia</taxon>
        <taxon>Flavobacteriales</taxon>
        <taxon>Flavobacteriaceae</taxon>
        <taxon>Xanthomarina</taxon>
    </lineage>
</organism>
<gene>
    <name evidence="3" type="ORF">LX78_02472</name>
</gene>
<dbReference type="Pfam" id="PF02272">
    <property type="entry name" value="DHHA1"/>
    <property type="match status" value="1"/>
</dbReference>
<dbReference type="GO" id="GO:0003676">
    <property type="term" value="F:nucleic acid binding"/>
    <property type="evidence" value="ECO:0007669"/>
    <property type="project" value="InterPro"/>
</dbReference>
<dbReference type="PANTHER" id="PTHR47618:SF1">
    <property type="entry name" value="BIFUNCTIONAL OLIGORIBONUCLEASE AND PAP PHOSPHATASE NRNA"/>
    <property type="match status" value="1"/>
</dbReference>
<dbReference type="InterPro" id="IPR051319">
    <property type="entry name" value="Oligoribo/pAp-PDE_c-di-AMP_PDE"/>
</dbReference>
<evidence type="ECO:0000313" key="4">
    <source>
        <dbReference type="Proteomes" id="UP000245430"/>
    </source>
</evidence>
<keyword evidence="4" id="KW-1185">Reference proteome</keyword>
<dbReference type="AlphaFoldDB" id="A0A316DHP1"/>
<evidence type="ECO:0000313" key="3">
    <source>
        <dbReference type="EMBL" id="PWK17681.1"/>
    </source>
</evidence>
<dbReference type="InterPro" id="IPR001667">
    <property type="entry name" value="DDH_dom"/>
</dbReference>
<feature type="domain" description="DDH" evidence="1">
    <location>
        <begin position="20"/>
        <end position="171"/>
    </location>
</feature>
<dbReference type="Proteomes" id="UP000245430">
    <property type="component" value="Unassembled WGS sequence"/>
</dbReference>
<reference evidence="3 4" key="1">
    <citation type="submission" date="2018-05" db="EMBL/GenBank/DDBJ databases">
        <title>Genomic Encyclopedia of Archaeal and Bacterial Type Strains, Phase II (KMG-II): from individual species to whole genera.</title>
        <authorList>
            <person name="Goeker M."/>
        </authorList>
    </citation>
    <scope>NUCLEOTIDE SEQUENCE [LARGE SCALE GENOMIC DNA]</scope>
    <source>
        <strain evidence="3 4">DSM 22637</strain>
    </source>
</reference>
<sequence length="341" mass="38359">MPMTKDDIKKIKQLLKTPKQIVIVPHKNPDGDAIGSTLGLYHYLLKHNHKASVIAPNDYPDFLKWMPEESKILKYDSQKEQSDNLINTADIVFTLDFNALNRTGDMEDALSKSEAIKIMIDHHQQPDAYATYMYSDVNMSSTCEMVYNFIDMLGDKDLIDSDISSCLYAGIMTDTGSFRFPSTTSNTHRIAGDLIDRGANHSEIHNQIFDTNSYERMQLLGCALTNLKVLPEYRTAYITLSQEELNQFNFRKGDTEGFVNYALSLNNIIFAAIFIEDSQNNIIKISLRSKGHFSVNEFSRAHFGGGGHTNAAGGKSDLNLKSTIENFISILPSYKIALNNE</sequence>
<comment type="caution">
    <text evidence="3">The sequence shown here is derived from an EMBL/GenBank/DDBJ whole genome shotgun (WGS) entry which is preliminary data.</text>
</comment>
<name>A0A316DHP1_9FLAO</name>
<protein>
    <submittedName>
        <fullName evidence="3">Phosphoesterase RecJ-like protein</fullName>
    </submittedName>
</protein>
<dbReference type="SUPFAM" id="SSF64182">
    <property type="entry name" value="DHH phosphoesterases"/>
    <property type="match status" value="1"/>
</dbReference>
<dbReference type="Gene3D" id="3.90.1640.10">
    <property type="entry name" value="inorganic pyrophosphatase (n-terminal core)"/>
    <property type="match status" value="1"/>
</dbReference>
<accession>A0A316DHP1</accession>
<dbReference type="Gene3D" id="3.10.310.30">
    <property type="match status" value="1"/>
</dbReference>
<evidence type="ECO:0000259" key="2">
    <source>
        <dbReference type="Pfam" id="PF02272"/>
    </source>
</evidence>
<dbReference type="InterPro" id="IPR003156">
    <property type="entry name" value="DHHA1_dom"/>
</dbReference>
<dbReference type="Pfam" id="PF01368">
    <property type="entry name" value="DHH"/>
    <property type="match status" value="1"/>
</dbReference>
<feature type="domain" description="DHHA1" evidence="2">
    <location>
        <begin position="247"/>
        <end position="328"/>
    </location>
</feature>
<dbReference type="PANTHER" id="PTHR47618">
    <property type="entry name" value="BIFUNCTIONAL OLIGORIBONUCLEASE AND PAP PHOSPHATASE NRNA"/>
    <property type="match status" value="1"/>
</dbReference>
<dbReference type="InterPro" id="IPR038763">
    <property type="entry name" value="DHH_sf"/>
</dbReference>
<dbReference type="EMBL" id="QGGP01000007">
    <property type="protein sequence ID" value="PWK17681.1"/>
    <property type="molecule type" value="Genomic_DNA"/>
</dbReference>